<dbReference type="Gene3D" id="2.60.40.10">
    <property type="entry name" value="Immunoglobulins"/>
    <property type="match status" value="1"/>
</dbReference>
<feature type="chain" id="PRO_5046629231" description="PKD domain-containing protein" evidence="1">
    <location>
        <begin position="24"/>
        <end position="460"/>
    </location>
</feature>
<evidence type="ECO:0000313" key="3">
    <source>
        <dbReference type="EMBL" id="MDT3401962.1"/>
    </source>
</evidence>
<dbReference type="InterPro" id="IPR035986">
    <property type="entry name" value="PKD_dom_sf"/>
</dbReference>
<organism evidence="3 4">
    <name type="scientific">Mucilaginibacter terrae</name>
    <dbReference type="NCBI Taxonomy" id="1955052"/>
    <lineage>
        <taxon>Bacteria</taxon>
        <taxon>Pseudomonadati</taxon>
        <taxon>Bacteroidota</taxon>
        <taxon>Sphingobacteriia</taxon>
        <taxon>Sphingobacteriales</taxon>
        <taxon>Sphingobacteriaceae</taxon>
        <taxon>Mucilaginibacter</taxon>
    </lineage>
</organism>
<evidence type="ECO:0000313" key="4">
    <source>
        <dbReference type="Proteomes" id="UP001258315"/>
    </source>
</evidence>
<dbReference type="PROSITE" id="PS50093">
    <property type="entry name" value="PKD"/>
    <property type="match status" value="1"/>
</dbReference>
<dbReference type="EMBL" id="JAVLVU010000001">
    <property type="protein sequence ID" value="MDT3401962.1"/>
    <property type="molecule type" value="Genomic_DNA"/>
</dbReference>
<dbReference type="InterPro" id="IPR000601">
    <property type="entry name" value="PKD_dom"/>
</dbReference>
<dbReference type="InterPro" id="IPR022409">
    <property type="entry name" value="PKD/Chitinase_dom"/>
</dbReference>
<dbReference type="CDD" id="cd00146">
    <property type="entry name" value="PKD"/>
    <property type="match status" value="1"/>
</dbReference>
<feature type="domain" description="PKD" evidence="2">
    <location>
        <begin position="33"/>
        <end position="109"/>
    </location>
</feature>
<proteinExistence type="predicted"/>
<evidence type="ECO:0000256" key="1">
    <source>
        <dbReference type="SAM" id="SignalP"/>
    </source>
</evidence>
<dbReference type="SUPFAM" id="SSF49299">
    <property type="entry name" value="PKD domain"/>
    <property type="match status" value="1"/>
</dbReference>
<gene>
    <name evidence="3" type="ORF">QE417_001034</name>
</gene>
<dbReference type="RefSeq" id="WP_311947986.1">
    <property type="nucleotide sequence ID" value="NZ_JAVLVU010000001.1"/>
</dbReference>
<name>A0ABU3GSK8_9SPHI</name>
<accession>A0ABU3GSK8</accession>
<comment type="caution">
    <text evidence="3">The sequence shown here is derived from an EMBL/GenBank/DDBJ whole genome shotgun (WGS) entry which is preliminary data.</text>
</comment>
<evidence type="ECO:0000259" key="2">
    <source>
        <dbReference type="PROSITE" id="PS50093"/>
    </source>
</evidence>
<dbReference type="Proteomes" id="UP001258315">
    <property type="component" value="Unassembled WGS sequence"/>
</dbReference>
<protein>
    <recommendedName>
        <fullName evidence="2">PKD domain-containing protein</fullName>
    </recommendedName>
</protein>
<sequence length="460" mass="49997">MKTFLYKPLAALLLVLTWMGCKVDDPELGPAPQSTQVKFNATPSAANANIITFKNQSGPVTKTVWDLGNGQTGSGEEITGSYPLAGTYTVKLTIYTSGGFASSTQTVTIATTKPEMLNRPDYNFLTGGGSNVAGKTWVIEKAVSGHLGVGPATSQTAEWYNAAPNEKASEGFYDDEMVFTLSNNLKYTYINHGNTFANGANAAGIGGATGGDVTVNYTPPTNLSWSITEEGDKKYLTISNNGFIAYYTGVSKYQILTLSENEMYLRVADKANAANAWYLRLAPKGYTRPVVEKPLRANDITDKFDGTGNIAWKADGITFKNAFDNPFPQGINTAAKVGFYQRLTGDANQYGNLQTTLDYRLNLSTRNKFRVKVFFPGANDYTGTLKPQVSVKLQNSLAGGNAWQTQTEIVKQVPLNQWVELEFDFSAISNVTIYDQIVLQLGGEGHQVPGIFYVGSFELK</sequence>
<reference evidence="4" key="1">
    <citation type="submission" date="2023-07" db="EMBL/GenBank/DDBJ databases">
        <title>Functional and genomic diversity of the sorghum phyllosphere microbiome.</title>
        <authorList>
            <person name="Shade A."/>
        </authorList>
    </citation>
    <scope>NUCLEOTIDE SEQUENCE [LARGE SCALE GENOMIC DNA]</scope>
    <source>
        <strain evidence="4">SORGH_AS_0422</strain>
    </source>
</reference>
<keyword evidence="1" id="KW-0732">Signal</keyword>
<keyword evidence="4" id="KW-1185">Reference proteome</keyword>
<dbReference type="SMART" id="SM00089">
    <property type="entry name" value="PKD"/>
    <property type="match status" value="1"/>
</dbReference>
<dbReference type="Gene3D" id="2.60.120.260">
    <property type="entry name" value="Galactose-binding domain-like"/>
    <property type="match status" value="1"/>
</dbReference>
<dbReference type="PROSITE" id="PS51257">
    <property type="entry name" value="PROKAR_LIPOPROTEIN"/>
    <property type="match status" value="1"/>
</dbReference>
<dbReference type="InterPro" id="IPR013783">
    <property type="entry name" value="Ig-like_fold"/>
</dbReference>
<dbReference type="Pfam" id="PF18911">
    <property type="entry name" value="PKD_4"/>
    <property type="match status" value="1"/>
</dbReference>
<feature type="signal peptide" evidence="1">
    <location>
        <begin position="1"/>
        <end position="23"/>
    </location>
</feature>